<protein>
    <submittedName>
        <fullName evidence="2">Uncharacterized protein LOC108834203 isoform X3</fullName>
    </submittedName>
</protein>
<dbReference type="AlphaFoldDB" id="A0A9W3CEQ9"/>
<proteinExistence type="predicted"/>
<dbReference type="RefSeq" id="XP_056850019.1">
    <property type="nucleotide sequence ID" value="XM_056994039.1"/>
</dbReference>
<dbReference type="GeneID" id="108834203"/>
<reference evidence="2" key="2">
    <citation type="submission" date="2025-08" db="UniProtKB">
        <authorList>
            <consortium name="RefSeq"/>
        </authorList>
    </citation>
    <scope>IDENTIFICATION</scope>
    <source>
        <tissue evidence="2">Leaf</tissue>
    </source>
</reference>
<name>A0A9W3CEQ9_RAPSA</name>
<dbReference type="Proteomes" id="UP000504610">
    <property type="component" value="Chromosome 9"/>
</dbReference>
<evidence type="ECO:0000313" key="1">
    <source>
        <dbReference type="Proteomes" id="UP000504610"/>
    </source>
</evidence>
<organism evidence="1 2">
    <name type="scientific">Raphanus sativus</name>
    <name type="common">Radish</name>
    <name type="synonym">Raphanus raphanistrum var. sativus</name>
    <dbReference type="NCBI Taxonomy" id="3726"/>
    <lineage>
        <taxon>Eukaryota</taxon>
        <taxon>Viridiplantae</taxon>
        <taxon>Streptophyta</taxon>
        <taxon>Embryophyta</taxon>
        <taxon>Tracheophyta</taxon>
        <taxon>Spermatophyta</taxon>
        <taxon>Magnoliopsida</taxon>
        <taxon>eudicotyledons</taxon>
        <taxon>Gunneridae</taxon>
        <taxon>Pentapetalae</taxon>
        <taxon>rosids</taxon>
        <taxon>malvids</taxon>
        <taxon>Brassicales</taxon>
        <taxon>Brassicaceae</taxon>
        <taxon>Brassiceae</taxon>
        <taxon>Raphanus</taxon>
    </lineage>
</organism>
<gene>
    <name evidence="2" type="primary">LOC108834203</name>
</gene>
<evidence type="ECO:0000313" key="2">
    <source>
        <dbReference type="RefSeq" id="XP_056850019.1"/>
    </source>
</evidence>
<sequence length="81" mass="9339">MQELVTKILFSRMVCFDYWRFGVSRMRSFQGSDKESGLICNIRWGTADLERCHWNTFTGKRSVSSSLQTGAGHARTSLQSW</sequence>
<reference evidence="1" key="1">
    <citation type="journal article" date="2019" name="Database">
        <title>The radish genome database (RadishGD): an integrated information resource for radish genomics.</title>
        <authorList>
            <person name="Yu H.J."/>
            <person name="Baek S."/>
            <person name="Lee Y.J."/>
            <person name="Cho A."/>
            <person name="Mun J.H."/>
        </authorList>
    </citation>
    <scope>NUCLEOTIDE SEQUENCE [LARGE SCALE GENOMIC DNA]</scope>
    <source>
        <strain evidence="1">cv. WK10039</strain>
    </source>
</reference>
<accession>A0A9W3CEQ9</accession>
<keyword evidence="1" id="KW-1185">Reference proteome</keyword>